<dbReference type="EMBL" id="JAAAHY010001222">
    <property type="protein sequence ID" value="KAF9951227.1"/>
    <property type="molecule type" value="Genomic_DNA"/>
</dbReference>
<dbReference type="OrthoDB" id="2422904at2759"/>
<comment type="caution">
    <text evidence="2">The sequence shown here is derived from an EMBL/GenBank/DDBJ whole genome shotgun (WGS) entry which is preliminary data.</text>
</comment>
<feature type="compositionally biased region" description="Basic and acidic residues" evidence="1">
    <location>
        <begin position="118"/>
        <end position="151"/>
    </location>
</feature>
<name>A0A9P6LYG6_MORAP</name>
<feature type="compositionally biased region" description="Basic and acidic residues" evidence="1">
    <location>
        <begin position="201"/>
        <end position="220"/>
    </location>
</feature>
<evidence type="ECO:0000313" key="2">
    <source>
        <dbReference type="EMBL" id="KAF9951227.1"/>
    </source>
</evidence>
<feature type="compositionally biased region" description="Polar residues" evidence="1">
    <location>
        <begin position="187"/>
        <end position="198"/>
    </location>
</feature>
<sequence>MTNPVAIVSKKVASMDRPQLQAACTKLGLDATAETEELRQLLQDHCSQEGMTVNNSTLEFREVAVKEEAGDGLQAIEGELRIKEEVVEESAVTTELDRAILTKTEEADVVVKEEEGLQLKEEETIGDKATEDGSIKQEDDSQMDVETKIEDTTVPVIQRKQFWESRTSSTRSALPVSKARAAGKLTQVGSSTTTTSKPGLQKRERPAEDMEADGDVKEEADLGNTLPTPGTVRNLIGKFAGSAISPPGSPVNKRRKVEMSKSPRPATTSVPSIPKYKKVIKIPTTRTAKTKSAYATGATRTTTGTRQRKTTESNVSPPDGASTSPGLSSSTSRRPGAASGVRRDYQPPCHSQEGQYCT</sequence>
<gene>
    <name evidence="2" type="ORF">BGZ70_001080</name>
</gene>
<evidence type="ECO:0000313" key="3">
    <source>
        <dbReference type="Proteomes" id="UP000738359"/>
    </source>
</evidence>
<dbReference type="AlphaFoldDB" id="A0A9P6LYG6"/>
<dbReference type="Proteomes" id="UP000738359">
    <property type="component" value="Unassembled WGS sequence"/>
</dbReference>
<feature type="compositionally biased region" description="Low complexity" evidence="1">
    <location>
        <begin position="322"/>
        <end position="336"/>
    </location>
</feature>
<reference evidence="2" key="1">
    <citation type="journal article" date="2020" name="Fungal Divers.">
        <title>Resolving the Mortierellaceae phylogeny through synthesis of multi-gene phylogenetics and phylogenomics.</title>
        <authorList>
            <person name="Vandepol N."/>
            <person name="Liber J."/>
            <person name="Desiro A."/>
            <person name="Na H."/>
            <person name="Kennedy M."/>
            <person name="Barry K."/>
            <person name="Grigoriev I.V."/>
            <person name="Miller A.N."/>
            <person name="O'Donnell K."/>
            <person name="Stajich J.E."/>
            <person name="Bonito G."/>
        </authorList>
    </citation>
    <scope>NUCLEOTIDE SEQUENCE</scope>
    <source>
        <strain evidence="2">CK1249</strain>
    </source>
</reference>
<organism evidence="2 3">
    <name type="scientific">Mortierella alpina</name>
    <name type="common">Oleaginous fungus</name>
    <name type="synonym">Mortierella renispora</name>
    <dbReference type="NCBI Taxonomy" id="64518"/>
    <lineage>
        <taxon>Eukaryota</taxon>
        <taxon>Fungi</taxon>
        <taxon>Fungi incertae sedis</taxon>
        <taxon>Mucoromycota</taxon>
        <taxon>Mortierellomycotina</taxon>
        <taxon>Mortierellomycetes</taxon>
        <taxon>Mortierellales</taxon>
        <taxon>Mortierellaceae</taxon>
        <taxon>Mortierella</taxon>
    </lineage>
</organism>
<accession>A0A9P6LYG6</accession>
<protein>
    <submittedName>
        <fullName evidence="2">Uncharacterized protein</fullName>
    </submittedName>
</protein>
<feature type="region of interest" description="Disordered" evidence="1">
    <location>
        <begin position="118"/>
        <end position="358"/>
    </location>
</feature>
<feature type="compositionally biased region" description="Low complexity" evidence="1">
    <location>
        <begin position="295"/>
        <end position="305"/>
    </location>
</feature>
<proteinExistence type="predicted"/>
<evidence type="ECO:0000256" key="1">
    <source>
        <dbReference type="SAM" id="MobiDB-lite"/>
    </source>
</evidence>
<keyword evidence="3" id="KW-1185">Reference proteome</keyword>